<accession>A0AAV9XWL9</accession>
<dbReference type="Pfam" id="PF03810">
    <property type="entry name" value="IBN_N"/>
    <property type="match status" value="1"/>
</dbReference>
<proteinExistence type="predicted"/>
<comment type="caution">
    <text evidence="2">The sequence shown here is derived from an EMBL/GenBank/DDBJ whole genome shotgun (WGS) entry which is preliminary data.</text>
</comment>
<dbReference type="InterPro" id="IPR001494">
    <property type="entry name" value="Importin-beta_N"/>
</dbReference>
<feature type="domain" description="Importin N-terminal" evidence="1">
    <location>
        <begin position="27"/>
        <end position="73"/>
    </location>
</feature>
<dbReference type="PANTHER" id="PTHR42264">
    <property type="entry name" value="EPHRIN_REC_LIKE DOMAIN-CONTAINING PROTEIN"/>
    <property type="match status" value="1"/>
</dbReference>
<dbReference type="InterPro" id="IPR016024">
    <property type="entry name" value="ARM-type_fold"/>
</dbReference>
<organism evidence="2 3">
    <name type="scientific">Cryptosporidium xiaoi</name>
    <dbReference type="NCBI Taxonomy" id="659607"/>
    <lineage>
        <taxon>Eukaryota</taxon>
        <taxon>Sar</taxon>
        <taxon>Alveolata</taxon>
        <taxon>Apicomplexa</taxon>
        <taxon>Conoidasida</taxon>
        <taxon>Coccidia</taxon>
        <taxon>Eucoccidiorida</taxon>
        <taxon>Eimeriorina</taxon>
        <taxon>Cryptosporidiidae</taxon>
        <taxon>Cryptosporidium</taxon>
    </lineage>
</organism>
<dbReference type="GO" id="GO:0031267">
    <property type="term" value="F:small GTPase binding"/>
    <property type="evidence" value="ECO:0007669"/>
    <property type="project" value="InterPro"/>
</dbReference>
<gene>
    <name evidence="2" type="ORF">RS030_243570</name>
</gene>
<keyword evidence="3" id="KW-1185">Reference proteome</keyword>
<reference evidence="2 3" key="1">
    <citation type="submission" date="2023-10" db="EMBL/GenBank/DDBJ databases">
        <title>Comparative genomics analysis reveals potential genetic determinants of host preference in Cryptosporidium xiaoi.</title>
        <authorList>
            <person name="Xiao L."/>
            <person name="Li J."/>
        </authorList>
    </citation>
    <scope>NUCLEOTIDE SEQUENCE [LARGE SCALE GENOMIC DNA]</scope>
    <source>
        <strain evidence="2 3">52996</strain>
    </source>
</reference>
<protein>
    <recommendedName>
        <fullName evidence="1">Importin N-terminal domain-containing protein</fullName>
    </recommendedName>
</protein>
<dbReference type="SUPFAM" id="SSF48371">
    <property type="entry name" value="ARM repeat"/>
    <property type="match status" value="1"/>
</dbReference>
<sequence>MVFTRDIVHSKITELWTSVDSYKRSEANKYLLEFQESIQAWQICNELLRLNSEPEVQYIAAQTLCKKLSNNHKELIENGGSKIVFEQIYSKFISEYLESSCNHNSNGSMSTSPFLSKIGEGLSYLIVTGVLDGSWPDGFDTCLKIRDLNCGLKLNESSITKEWIILNMFRYIPDSCNMLENNKKLMLIENILPKTLDYISECITFILVDQENNYNVVNKKLLDLMLDILIEYFEKFEIPLFNHKALSVVVSKLLETNLYIAPYRLAELFVRGLPRCSYYMQKQGNVVDSPNGIYTLIEDSNNNVHITIKFSTESETAVIMSLLNYLKKLYEKLRQIPLPSNNINNCELNKNCNDVDNNNSTNQMIRINTWSTLKMNVPQIDLDEETERSILSWSGVIFSLLEGYPIMFIVSTLPEIKSIIQNKKLENPLFFLSDMLLLLLTLNIRIPGVLVNMWCTLRDILNEGIINKEQAFLIASTFITPAIQSLATQCRTDFYYWERQGINDNSILNARIVTYSNFGLKDVKLDDSLEEFLDFLDTVSIHINDIYFFLQSIGTTHSYSFMNYIQHSLLACSNENDHVGCVVFLRFLDTLIESSNTLEGITSSIIELLCTSIPKVQSCMYQVTLLIQKSAHLFSDSKYSQIWLLCIKYLIDISQNTNLILVSTTFEELCQFGVDHIKNNPNSYQILYELSQGIIQVINFKLKFLSGENLYSNISKIDENIGFIGGYSYLLCYTMLNNNKSISELSDSIKSFIYNAINITIDNIQTTLFSPLSTPNDNNDTQVVSQCCYIWSIFVLLKILKSCMFCMENNLNSDSTICNGVNVSFNDNNPINNCNNTIPVKLSLLLGNIFSKNDQKMYMLGEKLKSLLFNSFNLYSESQGFGVALISHMMYQHKRNISLHNLMVCTRRSFTGGESCLSCPKDIIISMCCLILRYISLTWSSSVISELNGYNNLVQNNNIVNEQWCTWEYAYSNIKESIFRLKNDLNMSINEHNNISNNSIGNNHINISNIISNNNTISIKQRHGGCTLLLHEILKKINLQEKDNIVNIMHNDGIDAILYEFWINKFYTISNGELSRSIEPFFLWQTSQLGTANKMTSSVHTLLTSDYFLYSLDIGIRSLQFKDKQLLNTILTYLTKLSNAIHIFGQSHIIWNDNLNKLIIYLMCNYHSYENNNLMLQTCKLLTSIIDYYPQIFFLTINEMYSKDYSQIYPELLVNPFYNIKQADIINFSFKNLRGPKLRQFITDFANITNGIINISDFLTKYQLLLSSGNNGNTDINSSGPIIIS</sequence>
<name>A0AAV9XWL9_9CRYT</name>
<dbReference type="EMBL" id="JAWDEY010000016">
    <property type="protein sequence ID" value="KAK6589072.1"/>
    <property type="molecule type" value="Genomic_DNA"/>
</dbReference>
<evidence type="ECO:0000313" key="3">
    <source>
        <dbReference type="Proteomes" id="UP001311799"/>
    </source>
</evidence>
<evidence type="ECO:0000313" key="2">
    <source>
        <dbReference type="EMBL" id="KAK6589072.1"/>
    </source>
</evidence>
<dbReference type="InterPro" id="IPR011989">
    <property type="entry name" value="ARM-like"/>
</dbReference>
<dbReference type="Gene3D" id="1.25.10.10">
    <property type="entry name" value="Leucine-rich Repeat Variant"/>
    <property type="match status" value="1"/>
</dbReference>
<evidence type="ECO:0000259" key="1">
    <source>
        <dbReference type="Pfam" id="PF03810"/>
    </source>
</evidence>
<dbReference type="GO" id="GO:0006886">
    <property type="term" value="P:intracellular protein transport"/>
    <property type="evidence" value="ECO:0007669"/>
    <property type="project" value="InterPro"/>
</dbReference>
<dbReference type="Proteomes" id="UP001311799">
    <property type="component" value="Unassembled WGS sequence"/>
</dbReference>